<accession>A0A1J1IRN9</accession>
<dbReference type="Proteomes" id="UP000183832">
    <property type="component" value="Unassembled WGS sequence"/>
</dbReference>
<evidence type="ECO:0000313" key="2">
    <source>
        <dbReference type="Proteomes" id="UP000183832"/>
    </source>
</evidence>
<name>A0A1J1IRN9_9DIPT</name>
<keyword evidence="2" id="KW-1185">Reference proteome</keyword>
<gene>
    <name evidence="1" type="ORF">CLUMA_CG014637</name>
</gene>
<evidence type="ECO:0000313" key="1">
    <source>
        <dbReference type="EMBL" id="CRL01185.1"/>
    </source>
</evidence>
<proteinExistence type="predicted"/>
<reference evidence="1 2" key="1">
    <citation type="submission" date="2015-04" db="EMBL/GenBank/DDBJ databases">
        <authorList>
            <person name="Syromyatnikov M.Y."/>
            <person name="Popov V.N."/>
        </authorList>
    </citation>
    <scope>NUCLEOTIDE SEQUENCE [LARGE SCALE GENOMIC DNA]</scope>
</reference>
<dbReference type="EMBL" id="CVRI01000055">
    <property type="protein sequence ID" value="CRL01185.1"/>
    <property type="molecule type" value="Genomic_DNA"/>
</dbReference>
<dbReference type="AlphaFoldDB" id="A0A1J1IRN9"/>
<protein>
    <submittedName>
        <fullName evidence="1">CLUMA_CG014637, isoform A</fullName>
    </submittedName>
</protein>
<sequence length="65" mass="7716">MKKERKRRVTYGMKQQQKHQLRSIIALTKKVSEKAAQNKMLQITFIVAPSHETLTEKLLIFTFRD</sequence>
<organism evidence="1 2">
    <name type="scientific">Clunio marinus</name>
    <dbReference type="NCBI Taxonomy" id="568069"/>
    <lineage>
        <taxon>Eukaryota</taxon>
        <taxon>Metazoa</taxon>
        <taxon>Ecdysozoa</taxon>
        <taxon>Arthropoda</taxon>
        <taxon>Hexapoda</taxon>
        <taxon>Insecta</taxon>
        <taxon>Pterygota</taxon>
        <taxon>Neoptera</taxon>
        <taxon>Endopterygota</taxon>
        <taxon>Diptera</taxon>
        <taxon>Nematocera</taxon>
        <taxon>Chironomoidea</taxon>
        <taxon>Chironomidae</taxon>
        <taxon>Clunio</taxon>
    </lineage>
</organism>